<feature type="transmembrane region" description="Helical" evidence="6">
    <location>
        <begin position="6"/>
        <end position="26"/>
    </location>
</feature>
<keyword evidence="3 6" id="KW-0812">Transmembrane</keyword>
<feature type="transmembrane region" description="Helical" evidence="6">
    <location>
        <begin position="177"/>
        <end position="197"/>
    </location>
</feature>
<comment type="similarity">
    <text evidence="2">Belongs to the oxidase-dependent Fe transporter (OFeT) (TC 9.A.10.1) family.</text>
</comment>
<sequence>MIVSFLITFRETLEAVLIIAILVAYLTRINRRDMHRYVWIGAIAAVVTSVVIGAVVAVIYGSFTGVSEKLFEGTASILATGVLTYMVFWMAKNARRIRGEVEEKIDIAINRESLWGIAILSFIAVVREGIETILFLTAIAASDPGGTAIGAVGGIALVMVLAVLLMKGMYRLDIRKFFKVTSILLIIFAAGLLGYGVHEFIEAAEIWGIDLGILAQPAFNINPSDIAHPLHEKGTVGSILKTLIGYDGNPEILRVVVYLSYWLAIGTYWLKKSSSGLKGDSKSPVRASRTT</sequence>
<keyword evidence="4 6" id="KW-1133">Transmembrane helix</keyword>
<evidence type="ECO:0000313" key="7">
    <source>
        <dbReference type="EMBL" id="KKL54262.1"/>
    </source>
</evidence>
<gene>
    <name evidence="7" type="ORF">LCGC14_2267160</name>
</gene>
<evidence type="ECO:0008006" key="8">
    <source>
        <dbReference type="Google" id="ProtNLM"/>
    </source>
</evidence>
<feature type="transmembrane region" description="Helical" evidence="6">
    <location>
        <begin position="147"/>
        <end position="165"/>
    </location>
</feature>
<feature type="transmembrane region" description="Helical" evidence="6">
    <location>
        <begin position="75"/>
        <end position="92"/>
    </location>
</feature>
<dbReference type="AlphaFoldDB" id="A0A0F9FT36"/>
<dbReference type="EMBL" id="LAZR01031261">
    <property type="protein sequence ID" value="KKL54262.1"/>
    <property type="molecule type" value="Genomic_DNA"/>
</dbReference>
<evidence type="ECO:0000256" key="5">
    <source>
        <dbReference type="ARBA" id="ARBA00023136"/>
    </source>
</evidence>
<feature type="transmembrane region" description="Helical" evidence="6">
    <location>
        <begin position="113"/>
        <end position="141"/>
    </location>
</feature>
<dbReference type="PANTHER" id="PTHR31632">
    <property type="entry name" value="IRON TRANSPORTER FTH1"/>
    <property type="match status" value="1"/>
</dbReference>
<dbReference type="GO" id="GO:0033573">
    <property type="term" value="C:high-affinity iron permease complex"/>
    <property type="evidence" value="ECO:0007669"/>
    <property type="project" value="InterPro"/>
</dbReference>
<comment type="subcellular location">
    <subcellularLocation>
        <location evidence="1">Membrane</location>
        <topology evidence="1">Multi-pass membrane protein</topology>
    </subcellularLocation>
</comment>
<proteinExistence type="inferred from homology"/>
<dbReference type="InterPro" id="IPR004923">
    <property type="entry name" value="FTR1/Fip1/EfeU"/>
</dbReference>
<protein>
    <recommendedName>
        <fullName evidence="8">High-affinity iron transporter</fullName>
    </recommendedName>
</protein>
<reference evidence="7" key="1">
    <citation type="journal article" date="2015" name="Nature">
        <title>Complex archaea that bridge the gap between prokaryotes and eukaryotes.</title>
        <authorList>
            <person name="Spang A."/>
            <person name="Saw J.H."/>
            <person name="Jorgensen S.L."/>
            <person name="Zaremba-Niedzwiedzka K."/>
            <person name="Martijn J."/>
            <person name="Lind A.E."/>
            <person name="van Eijk R."/>
            <person name="Schleper C."/>
            <person name="Guy L."/>
            <person name="Ettema T.J."/>
        </authorList>
    </citation>
    <scope>NUCLEOTIDE SEQUENCE</scope>
</reference>
<evidence type="ECO:0000256" key="4">
    <source>
        <dbReference type="ARBA" id="ARBA00022989"/>
    </source>
</evidence>
<feature type="transmembrane region" description="Helical" evidence="6">
    <location>
        <begin position="38"/>
        <end position="63"/>
    </location>
</feature>
<dbReference type="GO" id="GO:0015093">
    <property type="term" value="F:ferrous iron transmembrane transporter activity"/>
    <property type="evidence" value="ECO:0007669"/>
    <property type="project" value="TreeGrafter"/>
</dbReference>
<keyword evidence="5 6" id="KW-0472">Membrane</keyword>
<dbReference type="PANTHER" id="PTHR31632:SF2">
    <property type="entry name" value="PLASMA MEMBRANE IRON PERMEASE"/>
    <property type="match status" value="1"/>
</dbReference>
<evidence type="ECO:0000256" key="2">
    <source>
        <dbReference type="ARBA" id="ARBA00008333"/>
    </source>
</evidence>
<evidence type="ECO:0000256" key="6">
    <source>
        <dbReference type="SAM" id="Phobius"/>
    </source>
</evidence>
<evidence type="ECO:0000256" key="1">
    <source>
        <dbReference type="ARBA" id="ARBA00004141"/>
    </source>
</evidence>
<dbReference type="Pfam" id="PF03239">
    <property type="entry name" value="FTR1"/>
    <property type="match status" value="1"/>
</dbReference>
<comment type="caution">
    <text evidence="7">The sequence shown here is derived from an EMBL/GenBank/DDBJ whole genome shotgun (WGS) entry which is preliminary data.</text>
</comment>
<name>A0A0F9FT36_9ZZZZ</name>
<accession>A0A0F9FT36</accession>
<organism evidence="7">
    <name type="scientific">marine sediment metagenome</name>
    <dbReference type="NCBI Taxonomy" id="412755"/>
    <lineage>
        <taxon>unclassified sequences</taxon>
        <taxon>metagenomes</taxon>
        <taxon>ecological metagenomes</taxon>
    </lineage>
</organism>
<evidence type="ECO:0000256" key="3">
    <source>
        <dbReference type="ARBA" id="ARBA00022692"/>
    </source>
</evidence>